<evidence type="ECO:0000256" key="1">
    <source>
        <dbReference type="ARBA" id="ARBA00022679"/>
    </source>
</evidence>
<dbReference type="OrthoDB" id="4336181at2"/>
<dbReference type="AlphaFoldDB" id="V4PKE2"/>
<dbReference type="Pfam" id="PF08541">
    <property type="entry name" value="ACP_syn_III_C"/>
    <property type="match status" value="1"/>
</dbReference>
<dbReference type="GO" id="GO:0044550">
    <property type="term" value="P:secondary metabolite biosynthetic process"/>
    <property type="evidence" value="ECO:0007669"/>
    <property type="project" value="TreeGrafter"/>
</dbReference>
<evidence type="ECO:0000313" key="6">
    <source>
        <dbReference type="Proteomes" id="UP000017837"/>
    </source>
</evidence>
<dbReference type="STRING" id="1121022.GCA_000376105_03458"/>
<dbReference type="EMBL" id="AWGB01000035">
    <property type="protein sequence ID" value="ESQ88681.1"/>
    <property type="molecule type" value="Genomic_DNA"/>
</dbReference>
<gene>
    <name evidence="5" type="ORF">ABENE_15680</name>
</gene>
<name>V4PKE2_9CAUL</name>
<organism evidence="5 6">
    <name type="scientific">Asticcacaulis benevestitus DSM 16100 = ATCC BAA-896</name>
    <dbReference type="NCBI Taxonomy" id="1121022"/>
    <lineage>
        <taxon>Bacteria</taxon>
        <taxon>Pseudomonadati</taxon>
        <taxon>Pseudomonadota</taxon>
        <taxon>Alphaproteobacteria</taxon>
        <taxon>Caulobacterales</taxon>
        <taxon>Caulobacteraceae</taxon>
        <taxon>Asticcacaulis</taxon>
    </lineage>
</organism>
<dbReference type="InterPro" id="IPR016039">
    <property type="entry name" value="Thiolase-like"/>
</dbReference>
<feature type="domain" description="Beta-ketoacyl-[acyl-carrier-protein] synthase III N-terminal" evidence="4">
    <location>
        <begin position="112"/>
        <end position="187"/>
    </location>
</feature>
<dbReference type="PATRIC" id="fig|1121022.4.peg.3188"/>
<dbReference type="eggNOG" id="COG0332">
    <property type="taxonomic scope" value="Bacteria"/>
</dbReference>
<dbReference type="Gene3D" id="3.40.47.10">
    <property type="match status" value="1"/>
</dbReference>
<sequence>MTYPIGFACRGFGRYLPAFRRPSSDLDSLFGQPHGWTEDRFAISFRHVASRDETSSVMAAKACREALDEAGWAANSVDVVIGACGVMEQPIPGTSVLVHHELGLQKSGIPCFDINMTCLSFLAALDQVSLAMKAGRYRRALVFASDIASAGLNFSQPEMSAIFGDGAAAVCIEATEDGPAILGARFMTLSGGKDLAHLRAGGTRMRIDDGFETLSKAAQFHMDAFGIFKAAGRYLPKLIADTLADTKVSIAEVDTLICHQASAPALEYVRHLIKVRPERVVDVFREQGNQIATSLPSALYTAHNQGLLRKGSHALLLGTSAGVSLGAMVMRF</sequence>
<evidence type="ECO:0000313" key="5">
    <source>
        <dbReference type="EMBL" id="ESQ88681.1"/>
    </source>
</evidence>
<evidence type="ECO:0000256" key="2">
    <source>
        <dbReference type="ARBA" id="ARBA00023315"/>
    </source>
</evidence>
<dbReference type="PANTHER" id="PTHR34069:SF2">
    <property type="entry name" value="BETA-KETOACYL-[ACYL-CARRIER-PROTEIN] SYNTHASE III"/>
    <property type="match status" value="1"/>
</dbReference>
<accession>V4PKE2</accession>
<dbReference type="GO" id="GO:0006633">
    <property type="term" value="P:fatty acid biosynthetic process"/>
    <property type="evidence" value="ECO:0007669"/>
    <property type="project" value="InterPro"/>
</dbReference>
<protein>
    <recommendedName>
        <fullName evidence="7">3-oxoacyl-ACP synthase</fullName>
    </recommendedName>
</protein>
<evidence type="ECO:0008006" key="7">
    <source>
        <dbReference type="Google" id="ProtNLM"/>
    </source>
</evidence>
<evidence type="ECO:0000259" key="3">
    <source>
        <dbReference type="Pfam" id="PF08541"/>
    </source>
</evidence>
<dbReference type="GO" id="GO:0004315">
    <property type="term" value="F:3-oxoacyl-[acyl-carrier-protein] synthase activity"/>
    <property type="evidence" value="ECO:0007669"/>
    <property type="project" value="InterPro"/>
</dbReference>
<dbReference type="Pfam" id="PF08545">
    <property type="entry name" value="ACP_syn_III"/>
    <property type="match status" value="1"/>
</dbReference>
<reference evidence="5 6" key="1">
    <citation type="journal article" date="2014" name="Nature">
        <title>Sequential evolution of bacterial morphology by co-option of a developmental regulator.</title>
        <authorList>
            <person name="Jiang C."/>
            <person name="Brown P.J."/>
            <person name="Ducret A."/>
            <person name="Brun Y.V."/>
        </authorList>
    </citation>
    <scope>NUCLEOTIDE SEQUENCE [LARGE SCALE GENOMIC DNA]</scope>
    <source>
        <strain evidence="5 6">DSM 16100</strain>
    </source>
</reference>
<keyword evidence="2" id="KW-0012">Acyltransferase</keyword>
<dbReference type="InterPro" id="IPR013751">
    <property type="entry name" value="ACP_syn_III_N"/>
</dbReference>
<keyword evidence="6" id="KW-1185">Reference proteome</keyword>
<dbReference type="Proteomes" id="UP000017837">
    <property type="component" value="Unassembled WGS sequence"/>
</dbReference>
<proteinExistence type="predicted"/>
<keyword evidence="1" id="KW-0808">Transferase</keyword>
<dbReference type="CDD" id="cd00830">
    <property type="entry name" value="KAS_III"/>
    <property type="match status" value="1"/>
</dbReference>
<dbReference type="InterPro" id="IPR013747">
    <property type="entry name" value="ACP_syn_III_C"/>
</dbReference>
<dbReference type="PANTHER" id="PTHR34069">
    <property type="entry name" value="3-OXOACYL-[ACYL-CARRIER-PROTEIN] SYNTHASE 3"/>
    <property type="match status" value="1"/>
</dbReference>
<evidence type="ECO:0000259" key="4">
    <source>
        <dbReference type="Pfam" id="PF08545"/>
    </source>
</evidence>
<feature type="domain" description="Beta-ketoacyl-[acyl-carrier-protein] synthase III C-terminal" evidence="3">
    <location>
        <begin position="243"/>
        <end position="331"/>
    </location>
</feature>
<dbReference type="SUPFAM" id="SSF53901">
    <property type="entry name" value="Thiolase-like"/>
    <property type="match status" value="1"/>
</dbReference>
<comment type="caution">
    <text evidence="5">The sequence shown here is derived from an EMBL/GenBank/DDBJ whole genome shotgun (WGS) entry which is preliminary data.</text>
</comment>